<feature type="domain" description="PIN" evidence="5">
    <location>
        <begin position="9"/>
        <end position="140"/>
    </location>
</feature>
<dbReference type="RefSeq" id="WP_087195289.1">
    <property type="nucleotide sequence ID" value="NZ_PPEL01000083.1"/>
</dbReference>
<keyword evidence="1" id="KW-0540">Nuclease</keyword>
<protein>
    <submittedName>
        <fullName evidence="6">Toxin PIN</fullName>
    </submittedName>
</protein>
<dbReference type="AlphaFoldDB" id="A0A2K2U2N3"/>
<evidence type="ECO:0000256" key="4">
    <source>
        <dbReference type="ARBA" id="ARBA00022842"/>
    </source>
</evidence>
<dbReference type="GO" id="GO:0016787">
    <property type="term" value="F:hydrolase activity"/>
    <property type="evidence" value="ECO:0007669"/>
    <property type="project" value="UniProtKB-KW"/>
</dbReference>
<evidence type="ECO:0000313" key="7">
    <source>
        <dbReference type="Proteomes" id="UP000236488"/>
    </source>
</evidence>
<dbReference type="GO" id="GO:0046872">
    <property type="term" value="F:metal ion binding"/>
    <property type="evidence" value="ECO:0007669"/>
    <property type="project" value="UniProtKB-KW"/>
</dbReference>
<sequence length="164" mass="17944">MKGKPPVFLVDTNVWLDNYLGFRPNHRTSCEFLDEALAQGAALCHAATTAKDVHLFTCSFLKKAARERGEEIDEGLALAISKLAWANLANMNEVSTLVGVDLSDFWLASKLSAFNGDIEDNLVMACAERAKADYVVTRDKGLLRRSTVCALAPEDATALLRALR</sequence>
<organism evidence="6 7">
    <name type="scientific">Rubneribacter badeniensis</name>
    <dbReference type="NCBI Taxonomy" id="2070688"/>
    <lineage>
        <taxon>Bacteria</taxon>
        <taxon>Bacillati</taxon>
        <taxon>Actinomycetota</taxon>
        <taxon>Coriobacteriia</taxon>
        <taxon>Eggerthellales</taxon>
        <taxon>Eggerthellaceae</taxon>
        <taxon>Rubneribacter</taxon>
    </lineage>
</organism>
<comment type="caution">
    <text evidence="6">The sequence shown here is derived from an EMBL/GenBank/DDBJ whole genome shotgun (WGS) entry which is preliminary data.</text>
</comment>
<evidence type="ECO:0000259" key="5">
    <source>
        <dbReference type="Pfam" id="PF13470"/>
    </source>
</evidence>
<evidence type="ECO:0000256" key="1">
    <source>
        <dbReference type="ARBA" id="ARBA00022722"/>
    </source>
</evidence>
<reference evidence="6 7" key="1">
    <citation type="journal article" date="2018" name="Int. J. Syst. Evol. Microbiol.">
        <title>Rubneribacter badeniensis gen. nov., sp. nov. and Enteroscipio rubneri gen. nov., sp. nov., new members of the Eggerthellaceae isolated from human faeces.</title>
        <authorList>
            <person name="Danylec N."/>
            <person name="Gobl A."/>
            <person name="Stoll D.A."/>
            <person name="Hetzer B."/>
            <person name="Kulling S.E."/>
            <person name="Huch M."/>
        </authorList>
    </citation>
    <scope>NUCLEOTIDE SEQUENCE [LARGE SCALE GENOMIC DNA]</scope>
    <source>
        <strain evidence="6 7">ResAG-85</strain>
    </source>
</reference>
<dbReference type="GO" id="GO:0004518">
    <property type="term" value="F:nuclease activity"/>
    <property type="evidence" value="ECO:0007669"/>
    <property type="project" value="UniProtKB-KW"/>
</dbReference>
<keyword evidence="3" id="KW-0378">Hydrolase</keyword>
<dbReference type="SUPFAM" id="SSF88723">
    <property type="entry name" value="PIN domain-like"/>
    <property type="match status" value="1"/>
</dbReference>
<evidence type="ECO:0000256" key="2">
    <source>
        <dbReference type="ARBA" id="ARBA00022723"/>
    </source>
</evidence>
<keyword evidence="2" id="KW-0479">Metal-binding</keyword>
<dbReference type="InterPro" id="IPR029060">
    <property type="entry name" value="PIN-like_dom_sf"/>
</dbReference>
<dbReference type="Pfam" id="PF13470">
    <property type="entry name" value="PIN_3"/>
    <property type="match status" value="1"/>
</dbReference>
<name>A0A2K2U2N3_9ACTN</name>
<dbReference type="InterPro" id="IPR002716">
    <property type="entry name" value="PIN_dom"/>
</dbReference>
<dbReference type="EMBL" id="PPEL01000083">
    <property type="protein sequence ID" value="PNV64587.1"/>
    <property type="molecule type" value="Genomic_DNA"/>
</dbReference>
<gene>
    <name evidence="6" type="ORF">C2L80_11170</name>
</gene>
<keyword evidence="7" id="KW-1185">Reference proteome</keyword>
<evidence type="ECO:0000313" key="6">
    <source>
        <dbReference type="EMBL" id="PNV64587.1"/>
    </source>
</evidence>
<dbReference type="Proteomes" id="UP000236488">
    <property type="component" value="Unassembled WGS sequence"/>
</dbReference>
<proteinExistence type="predicted"/>
<accession>A0A2K2U2N3</accession>
<evidence type="ECO:0000256" key="3">
    <source>
        <dbReference type="ARBA" id="ARBA00022801"/>
    </source>
</evidence>
<keyword evidence="4" id="KW-0460">Magnesium</keyword>